<dbReference type="Gene3D" id="2.60.40.1180">
    <property type="entry name" value="Golgi alpha-mannosidase II"/>
    <property type="match status" value="1"/>
</dbReference>
<dbReference type="EMBL" id="BARW01029214">
    <property type="protein sequence ID" value="GAJ07040.1"/>
    <property type="molecule type" value="Genomic_DNA"/>
</dbReference>
<dbReference type="InterPro" id="IPR013780">
    <property type="entry name" value="Glyco_hydro_b"/>
</dbReference>
<organism evidence="1">
    <name type="scientific">marine sediment metagenome</name>
    <dbReference type="NCBI Taxonomy" id="412755"/>
    <lineage>
        <taxon>unclassified sequences</taxon>
        <taxon>metagenomes</taxon>
        <taxon>ecological metagenomes</taxon>
    </lineage>
</organism>
<proteinExistence type="predicted"/>
<comment type="caution">
    <text evidence="1">The sequence shown here is derived from an EMBL/GenBank/DDBJ whole genome shotgun (WGS) entry which is preliminary data.</text>
</comment>
<accession>X1VHW6</accession>
<sequence>MEDELLEGFASRYYLHGRVFYNDAEFLDVLEEPFPPQLGIGGGPEKTLQYSFEETKTWASLVGIAGLSLFAGGYLPAASEERLEILKILLPVYNRGARPLDLFKRDLPRVWDLRVDKNFDSWHVVGLFNWDYEKEQEVKIDFEKCGLEKSLGCLLFDFWEKRFLGEGMGSFSRKLAPRHCTIISIHTKANRPQLLSTTRHITQGGIEIVDMKWDNRTNTLSGISIGPKETSHSLFIHVPTKYRLKKTLGVEV</sequence>
<name>X1VHW6_9ZZZZ</name>
<protein>
    <recommendedName>
        <fullName evidence="2">Alpha galactosidase C-terminal beta sandwich domain-containing protein</fullName>
    </recommendedName>
</protein>
<reference evidence="1" key="1">
    <citation type="journal article" date="2014" name="Front. Microbiol.">
        <title>High frequency of phylogenetically diverse reductive dehalogenase-homologous genes in deep subseafloor sedimentary metagenomes.</title>
        <authorList>
            <person name="Kawai M."/>
            <person name="Futagami T."/>
            <person name="Toyoda A."/>
            <person name="Takaki Y."/>
            <person name="Nishi S."/>
            <person name="Hori S."/>
            <person name="Arai W."/>
            <person name="Tsubouchi T."/>
            <person name="Morono Y."/>
            <person name="Uchiyama I."/>
            <person name="Ito T."/>
            <person name="Fujiyama A."/>
            <person name="Inagaki F."/>
            <person name="Takami H."/>
        </authorList>
    </citation>
    <scope>NUCLEOTIDE SEQUENCE</scope>
    <source>
        <strain evidence="1">Expedition CK06-06</strain>
    </source>
</reference>
<feature type="non-terminal residue" evidence="1">
    <location>
        <position position="252"/>
    </location>
</feature>
<dbReference type="AlphaFoldDB" id="X1VHW6"/>
<evidence type="ECO:0008006" key="2">
    <source>
        <dbReference type="Google" id="ProtNLM"/>
    </source>
</evidence>
<evidence type="ECO:0000313" key="1">
    <source>
        <dbReference type="EMBL" id="GAJ07040.1"/>
    </source>
</evidence>
<gene>
    <name evidence="1" type="ORF">S12H4_47004</name>
</gene>